<proteinExistence type="predicted"/>
<sequence>MVTDSSDTELDSEDDEEFMKSYVRIEEAVDCINSLRNFCLNSSVMNDMFPREIIVPAFSSLTKEWNPFKNKRRRHPHGLLEFISFYSFEEAGPFKKIMIEVFEKYKHSIDFENKDSFWFSKSSPNREDLTRLDDWMRVFKIYLPDQAKSLYSVFARSAVSYLETIDFTKLDKAKHKIECYQNVAKILTKSDHAKLVQFKILNPWIHTLIDLHSTNTESVPSFYSFWYTYFSKDRTDTVRWYLNKAILLIQSDFPDTPLPNYNGHANATYTQLFLESTQVNVQGVSSYQLHTSFKDVVEQYCLNNGILMKLSNLRHLRNMRQLYNLTNGKGGKAWAYIEDDVLWITNDEDFEYVEYEPVALEDIESYL</sequence>
<dbReference type="EMBL" id="GL996499">
    <property type="protein sequence ID" value="EGW34802.1"/>
    <property type="molecule type" value="Genomic_DNA"/>
</dbReference>
<organism evidence="2">
    <name type="scientific">Spathaspora passalidarum (strain NRRL Y-27907 / 11-Y1)</name>
    <dbReference type="NCBI Taxonomy" id="619300"/>
    <lineage>
        <taxon>Eukaryota</taxon>
        <taxon>Fungi</taxon>
        <taxon>Dikarya</taxon>
        <taxon>Ascomycota</taxon>
        <taxon>Saccharomycotina</taxon>
        <taxon>Pichiomycetes</taxon>
        <taxon>Debaryomycetaceae</taxon>
        <taxon>Spathaspora</taxon>
    </lineage>
</organism>
<evidence type="ECO:0000313" key="1">
    <source>
        <dbReference type="EMBL" id="EGW34802.1"/>
    </source>
</evidence>
<dbReference type="HOGENOM" id="CLU_754724_0_0_1"/>
<dbReference type="InParanoid" id="G3AEZ8"/>
<dbReference type="OrthoDB" id="4822at2759"/>
<accession>G3AEZ8</accession>
<dbReference type="InterPro" id="IPR045211">
    <property type="entry name" value="TFP11/STIP/Ntr1"/>
</dbReference>
<dbReference type="GeneID" id="18872232"/>
<dbReference type="GO" id="GO:0071008">
    <property type="term" value="C:U2-type post-mRNA release spliceosomal complex"/>
    <property type="evidence" value="ECO:0007669"/>
    <property type="project" value="TreeGrafter"/>
</dbReference>
<dbReference type="GO" id="GO:0000390">
    <property type="term" value="P:spliceosomal complex disassembly"/>
    <property type="evidence" value="ECO:0007669"/>
    <property type="project" value="InterPro"/>
</dbReference>
<dbReference type="AlphaFoldDB" id="G3AEZ8"/>
<reference evidence="1 2" key="1">
    <citation type="journal article" date="2011" name="Proc. Natl. Acad. Sci. U.S.A.">
        <title>Comparative genomics of xylose-fermenting fungi for enhanced biofuel production.</title>
        <authorList>
            <person name="Wohlbach D.J."/>
            <person name="Kuo A."/>
            <person name="Sato T.K."/>
            <person name="Potts K.M."/>
            <person name="Salamov A.A."/>
            <person name="LaButti K.M."/>
            <person name="Sun H."/>
            <person name="Clum A."/>
            <person name="Pangilinan J.L."/>
            <person name="Lindquist E.A."/>
            <person name="Lucas S."/>
            <person name="Lapidus A."/>
            <person name="Jin M."/>
            <person name="Gunawan C."/>
            <person name="Balan V."/>
            <person name="Dale B.E."/>
            <person name="Jeffries T.W."/>
            <person name="Zinkel R."/>
            <person name="Barry K.W."/>
            <person name="Grigoriev I.V."/>
            <person name="Gasch A.P."/>
        </authorList>
    </citation>
    <scope>NUCLEOTIDE SEQUENCE [LARGE SCALE GENOMIC DNA]</scope>
    <source>
        <strain evidence="2">NRRL Y-27907 / 11-Y1</strain>
    </source>
</reference>
<keyword evidence="2" id="KW-1185">Reference proteome</keyword>
<dbReference type="PANTHER" id="PTHR23329">
    <property type="entry name" value="TUFTELIN-INTERACTING PROTEIN 11-RELATED"/>
    <property type="match status" value="1"/>
</dbReference>
<dbReference type="eggNOG" id="KOG2184">
    <property type="taxonomic scope" value="Eukaryota"/>
</dbReference>
<name>G3AEZ8_SPAPN</name>
<dbReference type="RefSeq" id="XP_007372214.1">
    <property type="nucleotide sequence ID" value="XM_007372152.1"/>
</dbReference>
<dbReference type="KEGG" id="spaa:SPAPADRAFT_57873"/>
<dbReference type="STRING" id="619300.G3AEZ8"/>
<evidence type="ECO:0000313" key="2">
    <source>
        <dbReference type="Proteomes" id="UP000000709"/>
    </source>
</evidence>
<protein>
    <submittedName>
        <fullName evidence="1">Uncharacterized protein</fullName>
    </submittedName>
</protein>
<gene>
    <name evidence="1" type="ORF">SPAPADRAFT_57873</name>
</gene>
<dbReference type="Proteomes" id="UP000000709">
    <property type="component" value="Unassembled WGS sequence"/>
</dbReference>
<dbReference type="PANTHER" id="PTHR23329:SF1">
    <property type="entry name" value="TUFTELIN-INTERACTING PROTEIN 11"/>
    <property type="match status" value="1"/>
</dbReference>